<sequence>MRLIAAIALSALSAGPATAFIAQNGLVVEPEGGTAFHIPWRGKSSPADFWCAAGDYAVRVLHVRPGTTIYRASEPPRRSGEGIRFTLDPARAASSTGLVVYGTQGAGIAVGHAQAFCEKRRDGRSR</sequence>
<dbReference type="OrthoDB" id="7689766at2"/>
<feature type="signal peptide" evidence="1">
    <location>
        <begin position="1"/>
        <end position="19"/>
    </location>
</feature>
<dbReference type="AlphaFoldDB" id="A0A2R8B7U4"/>
<name>A0A2R8B7U4_9RHOB</name>
<feature type="chain" id="PRO_5015322914" evidence="1">
    <location>
        <begin position="20"/>
        <end position="126"/>
    </location>
</feature>
<accession>A0A2R8B7U4</accession>
<reference evidence="2 3" key="1">
    <citation type="submission" date="2018-03" db="EMBL/GenBank/DDBJ databases">
        <authorList>
            <person name="Keele B.F."/>
        </authorList>
    </citation>
    <scope>NUCLEOTIDE SEQUENCE [LARGE SCALE GENOMIC DNA]</scope>
    <source>
        <strain evidence="2 3">CECT 8626</strain>
    </source>
</reference>
<evidence type="ECO:0000313" key="2">
    <source>
        <dbReference type="EMBL" id="SPH18680.1"/>
    </source>
</evidence>
<evidence type="ECO:0000256" key="1">
    <source>
        <dbReference type="SAM" id="SignalP"/>
    </source>
</evidence>
<protein>
    <submittedName>
        <fullName evidence="2">Uncharacterized protein</fullName>
    </submittedName>
</protein>
<evidence type="ECO:0000313" key="3">
    <source>
        <dbReference type="Proteomes" id="UP000244924"/>
    </source>
</evidence>
<keyword evidence="3" id="KW-1185">Reference proteome</keyword>
<organism evidence="2 3">
    <name type="scientific">Albidovulum aquaemixtae</name>
    <dbReference type="NCBI Taxonomy" id="1542388"/>
    <lineage>
        <taxon>Bacteria</taxon>
        <taxon>Pseudomonadati</taxon>
        <taxon>Pseudomonadota</taxon>
        <taxon>Alphaproteobacteria</taxon>
        <taxon>Rhodobacterales</taxon>
        <taxon>Paracoccaceae</taxon>
        <taxon>Albidovulum</taxon>
    </lineage>
</organism>
<dbReference type="Proteomes" id="UP000244924">
    <property type="component" value="Unassembled WGS sequence"/>
</dbReference>
<keyword evidence="1" id="KW-0732">Signal</keyword>
<dbReference type="RefSeq" id="WP_108853433.1">
    <property type="nucleotide sequence ID" value="NZ_OMOQ01000001.1"/>
</dbReference>
<proteinExistence type="predicted"/>
<gene>
    <name evidence="2" type="ORF">DEA8626_02222</name>
</gene>
<dbReference type="EMBL" id="OMOQ01000001">
    <property type="protein sequence ID" value="SPH18680.1"/>
    <property type="molecule type" value="Genomic_DNA"/>
</dbReference>